<name>A0A2L0HPL1_9CAUD</name>
<sequence length="122" mass="13784">MQLCTTSKPCCARHKRKAHCLLTNVSAYCWACLPRRLRRKQPNQPPRVGPCDTVTGPSTGSIEVHPMYTAFGGIYPEDHHGPGSLFRDGVHYKFLFRDGQVHCGVWDLRQTHGGYQYTVRVA</sequence>
<protein>
    <submittedName>
        <fullName evidence="1">Uncharacterized protein</fullName>
    </submittedName>
</protein>
<keyword evidence="2" id="KW-1185">Reference proteome</keyword>
<organism evidence="1 2">
    <name type="scientific">Pseudomonas phage NV1</name>
    <dbReference type="NCBI Taxonomy" id="2079543"/>
    <lineage>
        <taxon>Viruses</taxon>
        <taxon>Duplodnaviria</taxon>
        <taxon>Heunggongvirae</taxon>
        <taxon>Uroviricota</taxon>
        <taxon>Caudoviricetes</taxon>
        <taxon>Vicosavirus</taxon>
        <taxon>Vicosavirus NV1</taxon>
    </lineage>
</organism>
<dbReference type="EMBL" id="MG845684">
    <property type="protein sequence ID" value="AUX83632.1"/>
    <property type="molecule type" value="Genomic_DNA"/>
</dbReference>
<evidence type="ECO:0000313" key="1">
    <source>
        <dbReference type="EMBL" id="AUX83632.1"/>
    </source>
</evidence>
<dbReference type="Proteomes" id="UP000240328">
    <property type="component" value="Segment"/>
</dbReference>
<reference evidence="1 2" key="1">
    <citation type="submission" date="2018-01" db="EMBL/GenBank/DDBJ databases">
        <title>Genome of Pseudomonas phage NV1, a LUZ24-like virus of Pseudomonas tolaasii.</title>
        <authorList>
            <person name="Storey N.H."/>
        </authorList>
    </citation>
    <scope>NUCLEOTIDE SEQUENCE [LARGE SCALE GENOMIC DNA]</scope>
</reference>
<proteinExistence type="predicted"/>
<evidence type="ECO:0000313" key="2">
    <source>
        <dbReference type="Proteomes" id="UP000240328"/>
    </source>
</evidence>
<accession>A0A2L0HPL1</accession>
<gene>
    <name evidence="1" type="ORF">NV1_p03</name>
</gene>